<dbReference type="Gene3D" id="3.40.430.10">
    <property type="entry name" value="Dihydrofolate Reductase, subunit A"/>
    <property type="match status" value="1"/>
</dbReference>
<evidence type="ECO:0000259" key="1">
    <source>
        <dbReference type="Pfam" id="PF01872"/>
    </source>
</evidence>
<sequence>MGRTHYYTASSLDGFIATQDDSLDWLVTRNYDPHGPMGYEVFLQRIGAIALGASTYQWLLDHQGWTYDVPAWVFTHRQFPVPAGAIRFTSADVAEVHAAMTAAAAGRDLWIMGGGGLAGQFASRGLLDEVWIQYAPVTLGAGKPLLPGRIELRLVEVAINGDFACTHYETVPGP</sequence>
<reference evidence="2" key="1">
    <citation type="submission" date="2022-01" db="EMBL/GenBank/DDBJ databases">
        <authorList>
            <person name="Jo J.-H."/>
            <person name="Im W.-T."/>
        </authorList>
    </citation>
    <scope>NUCLEOTIDE SEQUENCE</scope>
    <source>
        <strain evidence="2">I2-34</strain>
    </source>
</reference>
<name>A0ABS9L319_9MICC</name>
<evidence type="ECO:0000313" key="3">
    <source>
        <dbReference type="Proteomes" id="UP001165368"/>
    </source>
</evidence>
<dbReference type="SUPFAM" id="SSF53597">
    <property type="entry name" value="Dihydrofolate reductase-like"/>
    <property type="match status" value="1"/>
</dbReference>
<evidence type="ECO:0000313" key="2">
    <source>
        <dbReference type="EMBL" id="MCG2621079.1"/>
    </source>
</evidence>
<dbReference type="InterPro" id="IPR024072">
    <property type="entry name" value="DHFR-like_dom_sf"/>
</dbReference>
<protein>
    <submittedName>
        <fullName evidence="2">Dihydrofolate reductase family protein</fullName>
    </submittedName>
</protein>
<gene>
    <name evidence="2" type="ORF">LVY72_04020</name>
</gene>
<feature type="domain" description="Bacterial bifunctional deaminase-reductase C-terminal" evidence="1">
    <location>
        <begin position="70"/>
        <end position="149"/>
    </location>
</feature>
<comment type="caution">
    <text evidence="2">The sequence shown here is derived from an EMBL/GenBank/DDBJ whole genome shotgun (WGS) entry which is preliminary data.</text>
</comment>
<dbReference type="Pfam" id="PF01872">
    <property type="entry name" value="RibD_C"/>
    <property type="match status" value="1"/>
</dbReference>
<dbReference type="PANTHER" id="PTHR38011:SF11">
    <property type="entry name" value="2,5-DIAMINO-6-RIBOSYLAMINO-4(3H)-PYRIMIDINONE 5'-PHOSPHATE REDUCTASE"/>
    <property type="match status" value="1"/>
</dbReference>
<dbReference type="RefSeq" id="WP_237818187.1">
    <property type="nucleotide sequence ID" value="NZ_JAKLTQ010000002.1"/>
</dbReference>
<dbReference type="InterPro" id="IPR002734">
    <property type="entry name" value="RibDG_C"/>
</dbReference>
<dbReference type="EMBL" id="JAKLTQ010000002">
    <property type="protein sequence ID" value="MCG2621079.1"/>
    <property type="molecule type" value="Genomic_DNA"/>
</dbReference>
<accession>A0ABS9L319</accession>
<dbReference type="InterPro" id="IPR050765">
    <property type="entry name" value="Riboflavin_Biosynth_HTPR"/>
</dbReference>
<dbReference type="Proteomes" id="UP001165368">
    <property type="component" value="Unassembled WGS sequence"/>
</dbReference>
<dbReference type="PANTHER" id="PTHR38011">
    <property type="entry name" value="DIHYDROFOLATE REDUCTASE FAMILY PROTEIN (AFU_ORTHOLOGUE AFUA_8G06820)"/>
    <property type="match status" value="1"/>
</dbReference>
<proteinExistence type="predicted"/>
<keyword evidence="3" id="KW-1185">Reference proteome</keyword>
<organism evidence="2 3">
    <name type="scientific">Arthrobacter hankyongi</name>
    <dbReference type="NCBI Taxonomy" id="2904801"/>
    <lineage>
        <taxon>Bacteria</taxon>
        <taxon>Bacillati</taxon>
        <taxon>Actinomycetota</taxon>
        <taxon>Actinomycetes</taxon>
        <taxon>Micrococcales</taxon>
        <taxon>Micrococcaceae</taxon>
        <taxon>Arthrobacter</taxon>
    </lineage>
</organism>